<dbReference type="Pfam" id="PF26109">
    <property type="entry name" value="WHD_BrxR"/>
    <property type="match status" value="1"/>
</dbReference>
<protein>
    <submittedName>
        <fullName evidence="5">WYL domain-containing protein</fullName>
    </submittedName>
</protein>
<dbReference type="RefSeq" id="WP_341376243.1">
    <property type="nucleotide sequence ID" value="NZ_JBBUTF010000024.1"/>
</dbReference>
<feature type="domain" description="DNA-binding transcriptional repressor CapW winged helix-turn-helix" evidence="4">
    <location>
        <begin position="10"/>
        <end position="89"/>
    </location>
</feature>
<keyword evidence="6" id="KW-1185">Reference proteome</keyword>
<feature type="domain" description="WYL" evidence="2">
    <location>
        <begin position="120"/>
        <end position="185"/>
    </location>
</feature>
<evidence type="ECO:0000313" key="5">
    <source>
        <dbReference type="EMBL" id="MEK8028459.1"/>
    </source>
</evidence>
<dbReference type="InterPro" id="IPR059019">
    <property type="entry name" value="WHD_CapW"/>
</dbReference>
<feature type="region of interest" description="Disordered" evidence="1">
    <location>
        <begin position="288"/>
        <end position="319"/>
    </location>
</feature>
<dbReference type="InterPro" id="IPR026881">
    <property type="entry name" value="WYL_dom"/>
</dbReference>
<proteinExistence type="predicted"/>
<dbReference type="Pfam" id="PF26107">
    <property type="entry name" value="BrxR_CTD"/>
    <property type="match status" value="1"/>
</dbReference>
<dbReference type="InterPro" id="IPR051534">
    <property type="entry name" value="CBASS_pafABC_assoc_protein"/>
</dbReference>
<name>A0ABU9BFD3_9BURK</name>
<organism evidence="5 6">
    <name type="scientific">Pseudaquabacterium rugosum</name>
    <dbReference type="NCBI Taxonomy" id="2984194"/>
    <lineage>
        <taxon>Bacteria</taxon>
        <taxon>Pseudomonadati</taxon>
        <taxon>Pseudomonadota</taxon>
        <taxon>Betaproteobacteria</taxon>
        <taxon>Burkholderiales</taxon>
        <taxon>Sphaerotilaceae</taxon>
        <taxon>Pseudaquabacterium</taxon>
    </lineage>
</organism>
<dbReference type="Proteomes" id="UP001368500">
    <property type="component" value="Unassembled WGS sequence"/>
</dbReference>
<evidence type="ECO:0000259" key="2">
    <source>
        <dbReference type="Pfam" id="PF13280"/>
    </source>
</evidence>
<dbReference type="PROSITE" id="PS52050">
    <property type="entry name" value="WYL"/>
    <property type="match status" value="1"/>
</dbReference>
<dbReference type="InterPro" id="IPR059020">
    <property type="entry name" value="CapW_CTD"/>
</dbReference>
<dbReference type="PANTHER" id="PTHR34580:SF3">
    <property type="entry name" value="PROTEIN PAFB"/>
    <property type="match status" value="1"/>
</dbReference>
<dbReference type="EMBL" id="JBBUTF010000024">
    <property type="protein sequence ID" value="MEK8028459.1"/>
    <property type="molecule type" value="Genomic_DNA"/>
</dbReference>
<feature type="domain" description="DNA-binding transcriptional repressor CapW C-terminal dimerisation" evidence="3">
    <location>
        <begin position="210"/>
        <end position="276"/>
    </location>
</feature>
<dbReference type="PANTHER" id="PTHR34580">
    <property type="match status" value="1"/>
</dbReference>
<evidence type="ECO:0000259" key="3">
    <source>
        <dbReference type="Pfam" id="PF26107"/>
    </source>
</evidence>
<dbReference type="InterPro" id="IPR016634">
    <property type="entry name" value="CapW-like"/>
</dbReference>
<evidence type="ECO:0000256" key="1">
    <source>
        <dbReference type="SAM" id="MobiDB-lite"/>
    </source>
</evidence>
<gene>
    <name evidence="5" type="ORF">AACH11_21070</name>
</gene>
<sequence length="319" mass="34615">MSDALPSLAQRERLAYLELRAWFTGELRRVDLETRFGIGPAASTRDLAAYRALAPDNLVYDPVARCHRPAPGFRPCFPPEPDRVLTWLSHGFGDGLPVAGRIAPPCEVATALVRPDLPRLAALTRAICQQQAVAIDYLSPASGPSSRTIVPLALADNGQRWHLRAHDRQRGRFIDFVLTRITAVRALDGPAATVAAHERLAADAHWQRLLTLDLRPHPALAWPAAIAADYGMADGRLRLEVRAAMAGYVLRRWSVDCSPDHRLDARSHPLWLANAAVLDGVDGALLAPGHTATAPATGSPPTRPPTPAATPRRRPAPRS</sequence>
<comment type="caution">
    <text evidence="5">The sequence shown here is derived from an EMBL/GenBank/DDBJ whole genome shotgun (WGS) entry which is preliminary data.</text>
</comment>
<evidence type="ECO:0000313" key="6">
    <source>
        <dbReference type="Proteomes" id="UP001368500"/>
    </source>
</evidence>
<dbReference type="PIRSF" id="PIRSF015558">
    <property type="entry name" value="Txn_reg_DeoR_prd"/>
    <property type="match status" value="1"/>
</dbReference>
<accession>A0ABU9BFD3</accession>
<reference evidence="5 6" key="1">
    <citation type="submission" date="2024-04" db="EMBL/GenBank/DDBJ databases">
        <title>Novel species of the genus Ideonella isolated from streams.</title>
        <authorList>
            <person name="Lu H."/>
        </authorList>
    </citation>
    <scope>NUCLEOTIDE SEQUENCE [LARGE SCALE GENOMIC DNA]</scope>
    <source>
        <strain evidence="5 6">BYS139W</strain>
    </source>
</reference>
<dbReference type="Pfam" id="PF13280">
    <property type="entry name" value="WYL"/>
    <property type="match status" value="1"/>
</dbReference>
<feature type="compositionally biased region" description="Low complexity" evidence="1">
    <location>
        <begin position="288"/>
        <end position="300"/>
    </location>
</feature>
<evidence type="ECO:0000259" key="4">
    <source>
        <dbReference type="Pfam" id="PF26109"/>
    </source>
</evidence>